<dbReference type="OrthoDB" id="9770732at2"/>
<dbReference type="GO" id="GO:0019867">
    <property type="term" value="C:outer membrane"/>
    <property type="evidence" value="ECO:0007669"/>
    <property type="project" value="InterPro"/>
</dbReference>
<dbReference type="RefSeq" id="WP_006927086.1">
    <property type="nucleotide sequence ID" value="NZ_CM001402.1"/>
</dbReference>
<comment type="subcellular location">
    <subcellularLocation>
        <location evidence="1">Membrane</location>
    </subcellularLocation>
</comment>
<dbReference type="STRING" id="880073.Cabys_3338"/>
<dbReference type="Pfam" id="PF01103">
    <property type="entry name" value="Omp85"/>
    <property type="match status" value="1"/>
</dbReference>
<dbReference type="Gene3D" id="2.40.160.50">
    <property type="entry name" value="membrane protein fhac: a member of the omp85/tpsb transporter family"/>
    <property type="match status" value="1"/>
</dbReference>
<evidence type="ECO:0000259" key="3">
    <source>
        <dbReference type="Pfam" id="PF01103"/>
    </source>
</evidence>
<dbReference type="Proteomes" id="UP000004671">
    <property type="component" value="Chromosome"/>
</dbReference>
<reference evidence="5 6" key="1">
    <citation type="submission" date="2011-09" db="EMBL/GenBank/DDBJ databases">
        <title>The permanent draft genome of Caldithrix abyssi DSM 13497.</title>
        <authorList>
            <consortium name="US DOE Joint Genome Institute (JGI-PGF)"/>
            <person name="Lucas S."/>
            <person name="Han J."/>
            <person name="Lapidus A."/>
            <person name="Bruce D."/>
            <person name="Goodwin L."/>
            <person name="Pitluck S."/>
            <person name="Peters L."/>
            <person name="Kyrpides N."/>
            <person name="Mavromatis K."/>
            <person name="Ivanova N."/>
            <person name="Mikhailova N."/>
            <person name="Chertkov O."/>
            <person name="Detter J.C."/>
            <person name="Tapia R."/>
            <person name="Han C."/>
            <person name="Land M."/>
            <person name="Hauser L."/>
            <person name="Markowitz V."/>
            <person name="Cheng J.-F."/>
            <person name="Hugenholtz P."/>
            <person name="Woyke T."/>
            <person name="Wu D."/>
            <person name="Spring S."/>
            <person name="Brambilla E."/>
            <person name="Klenk H.-P."/>
            <person name="Eisen J.A."/>
        </authorList>
    </citation>
    <scope>NUCLEOTIDE SEQUENCE [LARGE SCALE GENOMIC DNA]</scope>
    <source>
        <strain evidence="5 6">DSM 13497</strain>
    </source>
</reference>
<evidence type="ECO:0000313" key="5">
    <source>
        <dbReference type="EMBL" id="EHO40159.1"/>
    </source>
</evidence>
<dbReference type="Proteomes" id="UP000183868">
    <property type="component" value="Chromosome"/>
</dbReference>
<evidence type="ECO:0000256" key="1">
    <source>
        <dbReference type="ARBA" id="ARBA00004370"/>
    </source>
</evidence>
<dbReference type="InterPro" id="IPR000184">
    <property type="entry name" value="Bac_surfAg_D15"/>
</dbReference>
<dbReference type="EMBL" id="CM001402">
    <property type="protein sequence ID" value="EHO40159.1"/>
    <property type="molecule type" value="Genomic_DNA"/>
</dbReference>
<protein>
    <submittedName>
        <fullName evidence="4 5">Surface antigen</fullName>
    </submittedName>
</protein>
<organism evidence="5 6">
    <name type="scientific">Caldithrix abyssi DSM 13497</name>
    <dbReference type="NCBI Taxonomy" id="880073"/>
    <lineage>
        <taxon>Bacteria</taxon>
        <taxon>Pseudomonadati</taxon>
        <taxon>Calditrichota</taxon>
        <taxon>Calditrichia</taxon>
        <taxon>Calditrichales</taxon>
        <taxon>Calditrichaceae</taxon>
        <taxon>Caldithrix</taxon>
    </lineage>
</organism>
<dbReference type="EMBL" id="CP018099">
    <property type="protein sequence ID" value="APF20086.1"/>
    <property type="molecule type" value="Genomic_DNA"/>
</dbReference>
<evidence type="ECO:0000313" key="6">
    <source>
        <dbReference type="Proteomes" id="UP000004671"/>
    </source>
</evidence>
<evidence type="ECO:0000313" key="7">
    <source>
        <dbReference type="Proteomes" id="UP000183868"/>
    </source>
</evidence>
<dbReference type="Pfam" id="PF18939">
    <property type="entry name" value="DUF5686"/>
    <property type="match status" value="1"/>
</dbReference>
<dbReference type="eggNOG" id="COG0729">
    <property type="taxonomic scope" value="Bacteria"/>
</dbReference>
<sequence precursor="true">MFRSIKFILAFMLGLSFTLPLWAQKTKNYEKIFSMPEIERRASEKYIRQTELPTRRYQDDLIIQARDTVNYNILLNKGDLLIQGVVNGDVVVLFGDIRIESFAVVNGNVTAINGKIRQEAQSTVTGNQIETNLKNLFPAREFGKDYDEDILEKYLSRYTRPYGSSYSSLTVRSQKESDLLFRYNRVQGVFLGVSIPKMLPRKQRYLSVHGFLGYGFSDQKTRYELAVDHWFFSPDTFRFELGAALYDKIESKDTWLISSLENTLAAFFLNDDYLDYYQRKGYELHASQNLTAHFKGLVAYRNDRYYSVVKTTDWALFKDDDRFPDNPQIDAGRMRSWYGELSWDTRSNPQLARNGSLVKLSVESSTKKMKSDFSFNQYIFEFRKYQRLGPWERLDVRLKAATSEGVVPLQKRFHLGGISTLRAFNYRSLNAGGFGGDRLLLLNLEYFINPRLFHFPVVFGDDFHYVVFFDMGHVWNRADVAQKDGWSEGFEHLQLKDFKSDLGIALTNASGRFRLNIAKRLDTSHKAWKVSFRINKPF</sequence>
<reference evidence="4 7" key="2">
    <citation type="submission" date="2016-11" db="EMBL/GenBank/DDBJ databases">
        <title>Genomic analysis of Caldithrix abyssi and proposal of a novel bacterial phylum Caldithrichaeota.</title>
        <authorList>
            <person name="Kublanov I."/>
            <person name="Sigalova O."/>
            <person name="Gavrilov S."/>
            <person name="Lebedinsky A."/>
            <person name="Ivanova N."/>
            <person name="Daum C."/>
            <person name="Reddy T."/>
            <person name="Klenk H.P."/>
            <person name="Goker M."/>
            <person name="Reva O."/>
            <person name="Miroshnichenko M."/>
            <person name="Kyprides N."/>
            <person name="Woyke T."/>
            <person name="Gelfand M."/>
        </authorList>
    </citation>
    <scope>NUCLEOTIDE SEQUENCE [LARGE SCALE GENOMIC DNA]</scope>
    <source>
        <strain evidence="4 7">LF13</strain>
    </source>
</reference>
<dbReference type="InterPro" id="IPR043741">
    <property type="entry name" value="DUF5686"/>
</dbReference>
<name>H1XRK6_CALAY</name>
<keyword evidence="6" id="KW-1185">Reference proteome</keyword>
<accession>H1XRK6</accession>
<evidence type="ECO:0000313" key="4">
    <source>
        <dbReference type="EMBL" id="APF20086.1"/>
    </source>
</evidence>
<feature type="domain" description="Bacterial surface antigen (D15)" evidence="3">
    <location>
        <begin position="336"/>
        <end position="526"/>
    </location>
</feature>
<gene>
    <name evidence="4" type="ORF">Cabys_3338</name>
    <name evidence="5" type="ORF">Calab_0514</name>
</gene>
<dbReference type="HOGENOM" id="CLU_505963_0_0_0"/>
<dbReference type="AlphaFoldDB" id="H1XRK6"/>
<evidence type="ECO:0000256" key="2">
    <source>
        <dbReference type="ARBA" id="ARBA00023136"/>
    </source>
</evidence>
<dbReference type="KEGG" id="caby:Cabys_3338"/>
<proteinExistence type="predicted"/>
<keyword evidence="2" id="KW-0472">Membrane</keyword>
<dbReference type="PaxDb" id="880073-Calab_0514"/>
<dbReference type="InParanoid" id="H1XRK6"/>